<protein>
    <submittedName>
        <fullName evidence="1">Uncharacterized protein</fullName>
    </submittedName>
</protein>
<dbReference type="AlphaFoldDB" id="A0A1G5PBD5"/>
<proteinExistence type="predicted"/>
<feature type="non-terminal residue" evidence="1">
    <location>
        <position position="44"/>
    </location>
</feature>
<keyword evidence="2" id="KW-1185">Reference proteome</keyword>
<evidence type="ECO:0000313" key="1">
    <source>
        <dbReference type="EMBL" id="SCZ46824.1"/>
    </source>
</evidence>
<accession>A0A1G5PBD5</accession>
<dbReference type="EMBL" id="FMVW01000022">
    <property type="protein sequence ID" value="SCZ46824.1"/>
    <property type="molecule type" value="Genomic_DNA"/>
</dbReference>
<gene>
    <name evidence="1" type="ORF">SAMN03080610_03736</name>
</gene>
<organism evidence="1 2">
    <name type="scientific">Afifella marina DSM 2698</name>
    <dbReference type="NCBI Taxonomy" id="1120955"/>
    <lineage>
        <taxon>Bacteria</taxon>
        <taxon>Pseudomonadati</taxon>
        <taxon>Pseudomonadota</taxon>
        <taxon>Alphaproteobacteria</taxon>
        <taxon>Hyphomicrobiales</taxon>
        <taxon>Afifellaceae</taxon>
        <taxon>Afifella</taxon>
    </lineage>
</organism>
<dbReference type="Proteomes" id="UP000199347">
    <property type="component" value="Unassembled WGS sequence"/>
</dbReference>
<reference evidence="1 2" key="1">
    <citation type="submission" date="2016-10" db="EMBL/GenBank/DDBJ databases">
        <authorList>
            <person name="de Groot N.N."/>
        </authorList>
    </citation>
    <scope>NUCLEOTIDE SEQUENCE [LARGE SCALE GENOMIC DNA]</scope>
    <source>
        <strain evidence="1 2">DSM 2698</strain>
    </source>
</reference>
<name>A0A1G5PBD5_AFIMA</name>
<sequence length="44" mass="4717">MSNFEMSLLTGRSGLNIYRNTGGEEHCSSELDASSLVSILIQGV</sequence>
<evidence type="ECO:0000313" key="2">
    <source>
        <dbReference type="Proteomes" id="UP000199347"/>
    </source>
</evidence>